<dbReference type="GO" id="GO:0070008">
    <property type="term" value="F:serine-type exopeptidase activity"/>
    <property type="evidence" value="ECO:0007669"/>
    <property type="project" value="InterPro"/>
</dbReference>
<evidence type="ECO:0000256" key="4">
    <source>
        <dbReference type="ARBA" id="ARBA00022801"/>
    </source>
</evidence>
<dbReference type="EMBL" id="JABANO010034611">
    <property type="protein sequence ID" value="KAF4704876.1"/>
    <property type="molecule type" value="Genomic_DNA"/>
</dbReference>
<evidence type="ECO:0000256" key="5">
    <source>
        <dbReference type="ARBA" id="ARBA00023180"/>
    </source>
</evidence>
<dbReference type="InterPro" id="IPR008758">
    <property type="entry name" value="Peptidase_S28"/>
</dbReference>
<keyword evidence="4" id="KW-0378">Hydrolase</keyword>
<dbReference type="GO" id="GO:0006508">
    <property type="term" value="P:proteolysis"/>
    <property type="evidence" value="ECO:0007669"/>
    <property type="project" value="UniProtKB-KW"/>
</dbReference>
<keyword evidence="2 7" id="KW-0645">Protease</keyword>
<dbReference type="Gene3D" id="3.40.50.1820">
    <property type="entry name" value="alpha/beta hydrolase"/>
    <property type="match status" value="1"/>
</dbReference>
<evidence type="ECO:0000256" key="3">
    <source>
        <dbReference type="ARBA" id="ARBA00022729"/>
    </source>
</evidence>
<reference evidence="7 8" key="1">
    <citation type="submission" date="2020-04" db="EMBL/GenBank/DDBJ databases">
        <title>Perkinsus olseni comparative genomics.</title>
        <authorList>
            <person name="Bogema D.R."/>
        </authorList>
    </citation>
    <scope>NUCLEOTIDE SEQUENCE [LARGE SCALE GENOMIC DNA]</scope>
    <source>
        <strain evidence="7 8">ATCC PRA-207</strain>
    </source>
</reference>
<gene>
    <name evidence="7" type="primary">PRSS16_5</name>
    <name evidence="7" type="ORF">FOZ63_025446</name>
</gene>
<dbReference type="PANTHER" id="PTHR11010:SF11">
    <property type="entry name" value="THYMUS-SPECIFIC SERINE PROTEASE"/>
    <property type="match status" value="1"/>
</dbReference>
<name>A0A7J6QB28_PEROL</name>
<sequence length="608" mass="67030">MPYIIILVLALKLLLTEAGPLTYGLCQAGCAAAWVSCNAACGVVAGTVTAGAATPACILACNGAQGACYAACAAMVLTPTPSSRDDTSCLILVRSLLRESEADEAVPRESAFDEPTWENRKYCEQLVDHNLGESSPKFCQNYYSTEEFVDTAYQSPPPVQWHRALTIVEVTRIELLTCQAIFMEVSNMEDADTDDVDAGMIHCAAALGAIPVYLEMRFFGKSLPIRHNFTADNLKRLFTHEQFIEDMHRLAAHLRNRILDRWKAPPKFVIFGNSLTGRVATWARLTYPRVFVGAVASSAAVESLVENKDFNDRVAAAFANEIIGGSPECLQAVTRAHESFGNHLHTAAGRKQLVEIFGFSEGDLDDPRDQWMRTGNGLLGFAVKANDPTCPDPYCNVAKICEKMVAVAAETVAGSESEEQRWLKALVTIENANTPPSNGKTPSIKTRIEWVRNPATRGHDKLRWFLKCTQFPTFDTCSTGSQCPWVRMNDSLNYFFSICEDAFDITREEVVRGSAETNRKYGGKTLNNTDNILSINGEVDPWLSLSVTQSQPGSPAITIPGAGHATWALMSKIDDSDFKKYYDEILDVVRGWLDLRKPARLRRGSQLQ</sequence>
<dbReference type="AlphaFoldDB" id="A0A7J6QB28"/>
<keyword evidence="5" id="KW-0325">Glycoprotein</keyword>
<accession>A0A7J6QB28</accession>
<dbReference type="Proteomes" id="UP000553632">
    <property type="component" value="Unassembled WGS sequence"/>
</dbReference>
<dbReference type="Gene3D" id="1.20.120.980">
    <property type="entry name" value="Serine carboxypeptidase S28, SKS domain"/>
    <property type="match status" value="1"/>
</dbReference>
<dbReference type="Pfam" id="PF05577">
    <property type="entry name" value="Peptidase_S28"/>
    <property type="match status" value="1"/>
</dbReference>
<keyword evidence="3 6" id="KW-0732">Signal</keyword>
<proteinExistence type="inferred from homology"/>
<feature type="chain" id="PRO_5029881440" evidence="6">
    <location>
        <begin position="19"/>
        <end position="608"/>
    </location>
</feature>
<comment type="caution">
    <text evidence="7">The sequence shown here is derived from an EMBL/GenBank/DDBJ whole genome shotgun (WGS) entry which is preliminary data.</text>
</comment>
<protein>
    <submittedName>
        <fullName evidence="7">Thymus-specific serine protease</fullName>
    </submittedName>
</protein>
<evidence type="ECO:0000256" key="6">
    <source>
        <dbReference type="SAM" id="SignalP"/>
    </source>
</evidence>
<comment type="similarity">
    <text evidence="1">Belongs to the peptidase S28 family.</text>
</comment>
<evidence type="ECO:0000256" key="2">
    <source>
        <dbReference type="ARBA" id="ARBA00022670"/>
    </source>
</evidence>
<dbReference type="SUPFAM" id="SSF53474">
    <property type="entry name" value="alpha/beta-Hydrolases"/>
    <property type="match status" value="1"/>
</dbReference>
<feature type="signal peptide" evidence="6">
    <location>
        <begin position="1"/>
        <end position="18"/>
    </location>
</feature>
<dbReference type="InterPro" id="IPR042269">
    <property type="entry name" value="Ser_carbopepase_S28_SKS"/>
</dbReference>
<keyword evidence="8" id="KW-1185">Reference proteome</keyword>
<evidence type="ECO:0000313" key="8">
    <source>
        <dbReference type="Proteomes" id="UP000553632"/>
    </source>
</evidence>
<dbReference type="GO" id="GO:0008239">
    <property type="term" value="F:dipeptidyl-peptidase activity"/>
    <property type="evidence" value="ECO:0007669"/>
    <property type="project" value="TreeGrafter"/>
</dbReference>
<evidence type="ECO:0000313" key="7">
    <source>
        <dbReference type="EMBL" id="KAF4704876.1"/>
    </source>
</evidence>
<dbReference type="PANTHER" id="PTHR11010">
    <property type="entry name" value="PROTEASE S28 PRO-X CARBOXYPEPTIDASE-RELATED"/>
    <property type="match status" value="1"/>
</dbReference>
<dbReference type="InterPro" id="IPR029058">
    <property type="entry name" value="AB_hydrolase_fold"/>
</dbReference>
<organism evidence="7 8">
    <name type="scientific">Perkinsus olseni</name>
    <name type="common">Perkinsus atlanticus</name>
    <dbReference type="NCBI Taxonomy" id="32597"/>
    <lineage>
        <taxon>Eukaryota</taxon>
        <taxon>Sar</taxon>
        <taxon>Alveolata</taxon>
        <taxon>Perkinsozoa</taxon>
        <taxon>Perkinsea</taxon>
        <taxon>Perkinsida</taxon>
        <taxon>Perkinsidae</taxon>
        <taxon>Perkinsus</taxon>
    </lineage>
</organism>
<evidence type="ECO:0000256" key="1">
    <source>
        <dbReference type="ARBA" id="ARBA00011079"/>
    </source>
</evidence>